<protein>
    <submittedName>
        <fullName evidence="2">Uncharacterized protein</fullName>
    </submittedName>
</protein>
<evidence type="ECO:0000313" key="2">
    <source>
        <dbReference type="EMBL" id="KAA6380053.1"/>
    </source>
</evidence>
<name>A0A5J4VBZ8_9EUKA</name>
<dbReference type="AlphaFoldDB" id="A0A5J4VBZ8"/>
<evidence type="ECO:0000256" key="1">
    <source>
        <dbReference type="SAM" id="MobiDB-lite"/>
    </source>
</evidence>
<feature type="region of interest" description="Disordered" evidence="1">
    <location>
        <begin position="1"/>
        <end position="36"/>
    </location>
</feature>
<accession>A0A5J4VBZ8</accession>
<dbReference type="EMBL" id="SNRW01008124">
    <property type="protein sequence ID" value="KAA6380053.1"/>
    <property type="molecule type" value="Genomic_DNA"/>
</dbReference>
<sequence length="278" mass="32516">MQTDLHTDIDDKNKKDNIHSSESTPNKDQQENSEKDVKFTLTQLEFNQLHDELMDYKERFRSLTQLAENADKMRRDAIQEVNSMHEEIQRLSAIVVRYRGTPSGICLQDDGRTLDDDKKPIQLIGEGCGLFNEEKRINDEINHSKPELLSEYPSQDAIINSLGKKQRSESQNEIQYDNIEQQNNNSELKEKIKETLSIAEHQQILREFDSEYRIKHRQMQHQLRQLSAENDHLSVLLGSSHQSLDRMASFIKQKNFDLQTQLNEVLGWEQRIHQADSD</sequence>
<evidence type="ECO:0000313" key="3">
    <source>
        <dbReference type="Proteomes" id="UP000324800"/>
    </source>
</evidence>
<feature type="compositionally biased region" description="Basic and acidic residues" evidence="1">
    <location>
        <begin position="1"/>
        <end position="19"/>
    </location>
</feature>
<proteinExistence type="predicted"/>
<dbReference type="Proteomes" id="UP000324800">
    <property type="component" value="Unassembled WGS sequence"/>
</dbReference>
<reference evidence="2 3" key="1">
    <citation type="submission" date="2019-03" db="EMBL/GenBank/DDBJ databases">
        <title>Single cell metagenomics reveals metabolic interactions within the superorganism composed of flagellate Streblomastix strix and complex community of Bacteroidetes bacteria on its surface.</title>
        <authorList>
            <person name="Treitli S.C."/>
            <person name="Kolisko M."/>
            <person name="Husnik F."/>
            <person name="Keeling P."/>
            <person name="Hampl V."/>
        </authorList>
    </citation>
    <scope>NUCLEOTIDE SEQUENCE [LARGE SCALE GENOMIC DNA]</scope>
    <source>
        <strain evidence="2">ST1C</strain>
    </source>
</reference>
<comment type="caution">
    <text evidence="2">The sequence shown here is derived from an EMBL/GenBank/DDBJ whole genome shotgun (WGS) entry which is preliminary data.</text>
</comment>
<gene>
    <name evidence="2" type="ORF">EZS28_024419</name>
</gene>
<organism evidence="2 3">
    <name type="scientific">Streblomastix strix</name>
    <dbReference type="NCBI Taxonomy" id="222440"/>
    <lineage>
        <taxon>Eukaryota</taxon>
        <taxon>Metamonada</taxon>
        <taxon>Preaxostyla</taxon>
        <taxon>Oxymonadida</taxon>
        <taxon>Streblomastigidae</taxon>
        <taxon>Streblomastix</taxon>
    </lineage>
</organism>